<name>A0ABT2M465_9FIRM</name>
<accession>A0ABT2M465</accession>
<dbReference type="EMBL" id="JAODBU010000007">
    <property type="protein sequence ID" value="MCT7399038.1"/>
    <property type="molecule type" value="Genomic_DNA"/>
</dbReference>
<feature type="transmembrane region" description="Helical" evidence="1">
    <location>
        <begin position="79"/>
        <end position="103"/>
    </location>
</feature>
<feature type="transmembrane region" description="Helical" evidence="1">
    <location>
        <begin position="6"/>
        <end position="29"/>
    </location>
</feature>
<gene>
    <name evidence="2" type="ORF">N5B56_08080</name>
</gene>
<keyword evidence="1" id="KW-0472">Membrane</keyword>
<keyword evidence="1" id="KW-1133">Transmembrane helix</keyword>
<proteinExistence type="predicted"/>
<keyword evidence="3" id="KW-1185">Reference proteome</keyword>
<organism evidence="2 3">
    <name type="scientific">Eubacterium album</name>
    <dbReference type="NCBI Taxonomy" id="2978477"/>
    <lineage>
        <taxon>Bacteria</taxon>
        <taxon>Bacillati</taxon>
        <taxon>Bacillota</taxon>
        <taxon>Clostridia</taxon>
        <taxon>Eubacteriales</taxon>
        <taxon>Eubacteriaceae</taxon>
        <taxon>Eubacterium</taxon>
    </lineage>
</organism>
<dbReference type="RefSeq" id="WP_158562653.1">
    <property type="nucleotide sequence ID" value="NZ_JAODBU010000007.1"/>
</dbReference>
<dbReference type="Pfam" id="PF13782">
    <property type="entry name" value="SpoVAB"/>
    <property type="match status" value="1"/>
</dbReference>
<sequence>MSIVQIIILSIIGLAGGGIIAAGVFALITTTGVMTRFAEKTHTAKYVRQYENAVAFGAILFNIFWVFELNYEGMKLGNQLLALIGLCHGIFVGCLAISLAEALNATAIFARRMKLAVGLSFIVLSVALGKGVGALIYFFSMN</sequence>
<evidence type="ECO:0000313" key="2">
    <source>
        <dbReference type="EMBL" id="MCT7399038.1"/>
    </source>
</evidence>
<reference evidence="2" key="1">
    <citation type="submission" date="2022-09" db="EMBL/GenBank/DDBJ databases">
        <title>Eubacterium sp. LFL-14 isolated from human feces.</title>
        <authorList>
            <person name="Liu F."/>
        </authorList>
    </citation>
    <scope>NUCLEOTIDE SEQUENCE</scope>
    <source>
        <strain evidence="2">LFL-14</strain>
    </source>
</reference>
<protein>
    <submittedName>
        <fullName evidence="2">Stage V sporulation protein AB</fullName>
    </submittedName>
</protein>
<dbReference type="Proteomes" id="UP001431199">
    <property type="component" value="Unassembled WGS sequence"/>
</dbReference>
<evidence type="ECO:0000256" key="1">
    <source>
        <dbReference type="SAM" id="Phobius"/>
    </source>
</evidence>
<comment type="caution">
    <text evidence="2">The sequence shown here is derived from an EMBL/GenBank/DDBJ whole genome shotgun (WGS) entry which is preliminary data.</text>
</comment>
<keyword evidence="1" id="KW-0812">Transmembrane</keyword>
<feature type="transmembrane region" description="Helical" evidence="1">
    <location>
        <begin position="50"/>
        <end position="67"/>
    </location>
</feature>
<evidence type="ECO:0000313" key="3">
    <source>
        <dbReference type="Proteomes" id="UP001431199"/>
    </source>
</evidence>
<dbReference type="InterPro" id="IPR020144">
    <property type="entry name" value="SpoVAB"/>
</dbReference>
<feature type="transmembrane region" description="Helical" evidence="1">
    <location>
        <begin position="115"/>
        <end position="139"/>
    </location>
</feature>